<evidence type="ECO:0000313" key="1">
    <source>
        <dbReference type="EMBL" id="QHS79722.1"/>
    </source>
</evidence>
<protein>
    <recommendedName>
        <fullName evidence="2">Glycosyltransferase</fullName>
    </recommendedName>
</protein>
<sequence>MNHPHVINLDKRTDRWANLEKEWKGAFKLTRVPAVEASPGWVGCALSHIKIIEDAKARGDPYVLVWEDDCIPRNRHPRAIKELWDEVSYKLSLYPDQWDIVLGATSAAYNSATYNPTLSTHHVQVYNLPHGFTTHWVLYNSRIYDRMISWKEVQEPQIDVYLFKNFRVKVIVPFVAEQAPGFSDIESHVADYTNMFNRTEEHISHLRQCLTTTINNSPPVRTPSFMNR</sequence>
<evidence type="ECO:0008006" key="2">
    <source>
        <dbReference type="Google" id="ProtNLM"/>
    </source>
</evidence>
<name>A0A6C0AJ18_9ZZZZ</name>
<dbReference type="AlphaFoldDB" id="A0A6C0AJ18"/>
<dbReference type="EMBL" id="MN740650">
    <property type="protein sequence ID" value="QHS79722.1"/>
    <property type="molecule type" value="Genomic_DNA"/>
</dbReference>
<accession>A0A6C0AJ18</accession>
<organism evidence="1">
    <name type="scientific">viral metagenome</name>
    <dbReference type="NCBI Taxonomy" id="1070528"/>
    <lineage>
        <taxon>unclassified sequences</taxon>
        <taxon>metagenomes</taxon>
        <taxon>organismal metagenomes</taxon>
    </lineage>
</organism>
<proteinExistence type="predicted"/>
<reference evidence="1" key="1">
    <citation type="journal article" date="2020" name="Nature">
        <title>Giant virus diversity and host interactions through global metagenomics.</title>
        <authorList>
            <person name="Schulz F."/>
            <person name="Roux S."/>
            <person name="Paez-Espino D."/>
            <person name="Jungbluth S."/>
            <person name="Walsh D.A."/>
            <person name="Denef V.J."/>
            <person name="McMahon K.D."/>
            <person name="Konstantinidis K.T."/>
            <person name="Eloe-Fadrosh E.A."/>
            <person name="Kyrpides N.C."/>
            <person name="Woyke T."/>
        </authorList>
    </citation>
    <scope>NUCLEOTIDE SEQUENCE</scope>
    <source>
        <strain evidence="1">GVMAG-S-1035303-20</strain>
    </source>
</reference>